<dbReference type="GO" id="GO:0005506">
    <property type="term" value="F:iron ion binding"/>
    <property type="evidence" value="ECO:0007669"/>
    <property type="project" value="InterPro"/>
</dbReference>
<dbReference type="Proteomes" id="UP000477722">
    <property type="component" value="Unassembled WGS sequence"/>
</dbReference>
<comment type="similarity">
    <text evidence="1">Belongs to the cytochrome P450 family.</text>
</comment>
<evidence type="ECO:0000256" key="1">
    <source>
        <dbReference type="ARBA" id="ARBA00010617"/>
    </source>
</evidence>
<dbReference type="PANTHER" id="PTHR46696:SF1">
    <property type="entry name" value="CYTOCHROME P450 YJIB-RELATED"/>
    <property type="match status" value="1"/>
</dbReference>
<feature type="non-terminal residue" evidence="2">
    <location>
        <position position="64"/>
    </location>
</feature>
<dbReference type="AlphaFoldDB" id="A0A6G4X243"/>
<dbReference type="GO" id="GO:0016705">
    <property type="term" value="F:oxidoreductase activity, acting on paired donors, with incorporation or reduction of molecular oxygen"/>
    <property type="evidence" value="ECO:0007669"/>
    <property type="project" value="InterPro"/>
</dbReference>
<organism evidence="2 3">
    <name type="scientific">Streptomyces boncukensis</name>
    <dbReference type="NCBI Taxonomy" id="2711219"/>
    <lineage>
        <taxon>Bacteria</taxon>
        <taxon>Bacillati</taxon>
        <taxon>Actinomycetota</taxon>
        <taxon>Actinomycetes</taxon>
        <taxon>Kitasatosporales</taxon>
        <taxon>Streptomycetaceae</taxon>
        <taxon>Streptomyces</taxon>
    </lineage>
</organism>
<evidence type="ECO:0000313" key="2">
    <source>
        <dbReference type="EMBL" id="NGO70814.1"/>
    </source>
</evidence>
<reference evidence="2 3" key="1">
    <citation type="submission" date="2020-02" db="EMBL/GenBank/DDBJ databases">
        <title>Whole-genome analyses of novel actinobacteria.</title>
        <authorList>
            <person name="Sahin N."/>
            <person name="Tatar D."/>
        </authorList>
    </citation>
    <scope>NUCLEOTIDE SEQUENCE [LARGE SCALE GENOMIC DNA]</scope>
    <source>
        <strain evidence="2 3">SB3404</strain>
    </source>
</reference>
<comment type="caution">
    <text evidence="2">The sequence shown here is derived from an EMBL/GenBank/DDBJ whole genome shotgun (WGS) entry which is preliminary data.</text>
</comment>
<proteinExistence type="inferred from homology"/>
<dbReference type="GO" id="GO:0020037">
    <property type="term" value="F:heme binding"/>
    <property type="evidence" value="ECO:0007669"/>
    <property type="project" value="InterPro"/>
</dbReference>
<accession>A0A6G4X243</accession>
<dbReference type="PANTHER" id="PTHR46696">
    <property type="entry name" value="P450, PUTATIVE (EUROFUNG)-RELATED"/>
    <property type="match status" value="1"/>
</dbReference>
<dbReference type="Gene3D" id="3.30.43.20">
    <property type="match status" value="1"/>
</dbReference>
<dbReference type="InterPro" id="IPR036396">
    <property type="entry name" value="Cyt_P450_sf"/>
</dbReference>
<name>A0A6G4X243_9ACTN</name>
<dbReference type="EMBL" id="JAAKZZ010000235">
    <property type="protein sequence ID" value="NGO70814.1"/>
    <property type="molecule type" value="Genomic_DNA"/>
</dbReference>
<sequence>MPDVLDPADPAFARDPYPYYARLRGRAPATRVPLANGTHAWLVTGYDTARTVLADPRFSNVPLP</sequence>
<protein>
    <submittedName>
        <fullName evidence="2">Cytochrome P450</fullName>
    </submittedName>
</protein>
<evidence type="ECO:0000313" key="3">
    <source>
        <dbReference type="Proteomes" id="UP000477722"/>
    </source>
</evidence>
<dbReference type="SUPFAM" id="SSF48264">
    <property type="entry name" value="Cytochrome P450"/>
    <property type="match status" value="1"/>
</dbReference>
<gene>
    <name evidence="2" type="ORF">G5C65_21145</name>
</gene>
<keyword evidence="3" id="KW-1185">Reference proteome</keyword>
<dbReference type="GO" id="GO:0004497">
    <property type="term" value="F:monooxygenase activity"/>
    <property type="evidence" value="ECO:0007669"/>
    <property type="project" value="InterPro"/>
</dbReference>